<dbReference type="KEGG" id="fki:FK004_12900"/>
<dbReference type="PROSITE" id="PS51257">
    <property type="entry name" value="PROKAR_LIPOPROTEIN"/>
    <property type="match status" value="1"/>
</dbReference>
<feature type="signal peptide" evidence="1">
    <location>
        <begin position="1"/>
        <end position="21"/>
    </location>
</feature>
<dbReference type="OrthoDB" id="1339960at2"/>
<accession>A0A2S1LQM2</accession>
<dbReference type="RefSeq" id="WP_108737595.1">
    <property type="nucleotide sequence ID" value="NZ_CP020919.1"/>
</dbReference>
<evidence type="ECO:0000313" key="2">
    <source>
        <dbReference type="EMBL" id="AWG26057.1"/>
    </source>
</evidence>
<keyword evidence="3" id="KW-1185">Reference proteome</keyword>
<dbReference type="EMBL" id="CP020919">
    <property type="protein sequence ID" value="AWG26057.1"/>
    <property type="molecule type" value="Genomic_DNA"/>
</dbReference>
<protein>
    <recommendedName>
        <fullName evidence="4">DUF4595 domain-containing protein</fullName>
    </recommendedName>
</protein>
<dbReference type="AlphaFoldDB" id="A0A2S1LQM2"/>
<reference evidence="2 3" key="1">
    <citation type="submission" date="2017-04" db="EMBL/GenBank/DDBJ databases">
        <title>Complete genome sequence of Flavobacterium kingsejong AJ004.</title>
        <authorList>
            <person name="Lee P.C."/>
        </authorList>
    </citation>
    <scope>NUCLEOTIDE SEQUENCE [LARGE SCALE GENOMIC DNA]</scope>
    <source>
        <strain evidence="2 3">AJ004</strain>
    </source>
</reference>
<organism evidence="2 3">
    <name type="scientific">Flavobacterium kingsejongi</name>
    <dbReference type="NCBI Taxonomy" id="1678728"/>
    <lineage>
        <taxon>Bacteria</taxon>
        <taxon>Pseudomonadati</taxon>
        <taxon>Bacteroidota</taxon>
        <taxon>Flavobacteriia</taxon>
        <taxon>Flavobacteriales</taxon>
        <taxon>Flavobacteriaceae</taxon>
        <taxon>Flavobacterium</taxon>
    </lineage>
</organism>
<feature type="chain" id="PRO_5015726863" description="DUF4595 domain-containing protein" evidence="1">
    <location>
        <begin position="22"/>
        <end position="256"/>
    </location>
</feature>
<evidence type="ECO:0008006" key="4">
    <source>
        <dbReference type="Google" id="ProtNLM"/>
    </source>
</evidence>
<sequence>MKKITLFLFAFAILYSCSSDSDSEATPVNPEPGTPVNLKLISTNIKSYYNNFDSEFNTTYTYTNNQLSGVLYNRVGSTTGGETAEYIYENSLLVKIISRSPNESNLDDHTAIQTFTYSDGKIASSLEVDNSGTFNNVYAYNSEGRVINHKKYGSNGSVLSELKYEYNADGNLSKRITITSSNTQSTEFNDYDTKKNPLLILFPKVYLNTSPYSKNNILSDGSITYEYEYNQYGYPAKVTEKMDNIVRMITILHYNM</sequence>
<name>A0A2S1LQM2_9FLAO</name>
<keyword evidence="1" id="KW-0732">Signal</keyword>
<proteinExistence type="predicted"/>
<gene>
    <name evidence="2" type="ORF">FK004_12900</name>
</gene>
<evidence type="ECO:0000256" key="1">
    <source>
        <dbReference type="SAM" id="SignalP"/>
    </source>
</evidence>
<evidence type="ECO:0000313" key="3">
    <source>
        <dbReference type="Proteomes" id="UP000244677"/>
    </source>
</evidence>
<dbReference type="Proteomes" id="UP000244677">
    <property type="component" value="Chromosome"/>
</dbReference>